<feature type="coiled-coil region" evidence="1">
    <location>
        <begin position="512"/>
        <end position="630"/>
    </location>
</feature>
<name>A0ABM8VXU1_GIGMA</name>
<dbReference type="Gene3D" id="6.10.250.3110">
    <property type="match status" value="1"/>
</dbReference>
<feature type="coiled-coil region" evidence="1">
    <location>
        <begin position="659"/>
        <end position="986"/>
    </location>
</feature>
<keyword evidence="1" id="KW-0175">Coiled coil</keyword>
<proteinExistence type="predicted"/>
<dbReference type="SUPFAM" id="SSF57997">
    <property type="entry name" value="Tropomyosin"/>
    <property type="match status" value="1"/>
</dbReference>
<reference evidence="3 4" key="1">
    <citation type="submission" date="2021-06" db="EMBL/GenBank/DDBJ databases">
        <authorList>
            <person name="Kallberg Y."/>
            <person name="Tangrot J."/>
            <person name="Rosling A."/>
        </authorList>
    </citation>
    <scope>NUCLEOTIDE SEQUENCE [LARGE SCALE GENOMIC DNA]</scope>
    <source>
        <strain evidence="3 4">120-4 pot B 10/14</strain>
    </source>
</reference>
<protein>
    <submittedName>
        <fullName evidence="3">42680_t:CDS:1</fullName>
    </submittedName>
</protein>
<gene>
    <name evidence="3" type="ORF">GMARGA_LOCUS905</name>
</gene>
<evidence type="ECO:0000256" key="2">
    <source>
        <dbReference type="SAM" id="MobiDB-lite"/>
    </source>
</evidence>
<evidence type="ECO:0000313" key="4">
    <source>
        <dbReference type="Proteomes" id="UP000789901"/>
    </source>
</evidence>
<dbReference type="EMBL" id="CAJVQB010000191">
    <property type="protein sequence ID" value="CAG8473829.1"/>
    <property type="molecule type" value="Genomic_DNA"/>
</dbReference>
<feature type="coiled-coil region" evidence="1">
    <location>
        <begin position="11"/>
        <end position="38"/>
    </location>
</feature>
<feature type="coiled-coil region" evidence="1">
    <location>
        <begin position="132"/>
        <end position="480"/>
    </location>
</feature>
<feature type="region of interest" description="Disordered" evidence="2">
    <location>
        <begin position="76"/>
        <end position="101"/>
    </location>
</feature>
<keyword evidence="4" id="KW-1185">Reference proteome</keyword>
<accession>A0ABM8VXU1</accession>
<sequence>MSVSNTASAAMASLVSRMAALENELETVDKEMADNIDLDDYMESNSQKEKMHLDEHLDYYSDLSSPLNGSLDNFSSTTSISRHSDLTKSDQQPSIINGHLSNSISSNYTSRSPSFDISQSKHSTILDEALKIQLEKKHSEELEKIRQELEDTKNKHWSELQKSKNDLAEQYKENDRIRQELSLKHENEKDLLKKSLEVEKEKIIAEKDLLKKSHDIEKEKIIAEISTLSQQKKQIENNLNTMKESFENEKRLILQQHEKEKESLMSEHSVKFNNLSKSREDTESKINQLKNQYEAEKKDLENKLLLLHQSEKDKLLAEIKKNEETQSKLNNLQIVHDRALKELNELTINKETTKKTISDLERQLNDKSKLEVTSQELRQQLDKSNNELSNINLKLSNQLNEKKNLESELENLRSQLNDSNNKIKKLELQLELVTKEKEENNSKYSNELKSLRIEFENSLKNETERRQINHNEAITELRNNLESTHKTALESLQKQMAIQREEQIAAIQIEHNQKLESLKKVHEEKITKLINKNESLASENLLCIKAIEDATRRYDELNNKHIQFTEENLEMSTDLIDLRKKIEELEQKNLDLEKVKNTLSTEVSNISQEKEKIITELNIVKEEKQQLHEEGLTLKGELEEISCERDKYASVVNVVKVMKDEWEMQYQKLKLEKEQVESELDQLKKSLNEEKAMIKNRESEVQNELTRLKRETKEVSAKLKTIESEKSVLAKISEEKQDNLHQKNSELKDLRQKLEIFNQKLLELNKEKALTDNKVTILEDEKKRIEAELSKSKDENARLLDQLFNVGSSKGGDDEITKQKLQTRIESLEASTARLTARLQAANSDSAQIRKDFDNLARGLENRLTNSHLEIEELHTQITKLKEQLIEKTHPGGMHQQNINEEANQLAIAEQTIKSLKEQIEKYKSSQDDLEKKLFLVNKKLSEADDEQHANIRTFEQLIAQAEKTIMNLRSKMEKMQKEHAQDKDQLIRNHQNTIGMFNKQKEEEIAQITRTMQLRMEALEKRQRDMAATGSNDKDGFNSQKVIILEQEKDQLENSLRSLQAECARLNETLKQVQNGYLEAVNDKDQLITAKRETEKKIKAMEIKTESNRKEAQLQDVLAKNMELIVKMTSN</sequence>
<evidence type="ECO:0000313" key="3">
    <source>
        <dbReference type="EMBL" id="CAG8473829.1"/>
    </source>
</evidence>
<comment type="caution">
    <text evidence="3">The sequence shown here is derived from an EMBL/GenBank/DDBJ whole genome shotgun (WGS) entry which is preliminary data.</text>
</comment>
<evidence type="ECO:0000256" key="1">
    <source>
        <dbReference type="SAM" id="Coils"/>
    </source>
</evidence>
<dbReference type="Proteomes" id="UP000789901">
    <property type="component" value="Unassembled WGS sequence"/>
</dbReference>
<feature type="coiled-coil region" evidence="1">
    <location>
        <begin position="1043"/>
        <end position="1112"/>
    </location>
</feature>
<organism evidence="3 4">
    <name type="scientific">Gigaspora margarita</name>
    <dbReference type="NCBI Taxonomy" id="4874"/>
    <lineage>
        <taxon>Eukaryota</taxon>
        <taxon>Fungi</taxon>
        <taxon>Fungi incertae sedis</taxon>
        <taxon>Mucoromycota</taxon>
        <taxon>Glomeromycotina</taxon>
        <taxon>Glomeromycetes</taxon>
        <taxon>Diversisporales</taxon>
        <taxon>Gigasporaceae</taxon>
        <taxon>Gigaspora</taxon>
    </lineage>
</organism>